<organism evidence="2 3">
    <name type="scientific">Virgibacillus chiguensis</name>
    <dbReference type="NCBI Taxonomy" id="411959"/>
    <lineage>
        <taxon>Bacteria</taxon>
        <taxon>Bacillati</taxon>
        <taxon>Bacillota</taxon>
        <taxon>Bacilli</taxon>
        <taxon>Bacillales</taxon>
        <taxon>Bacillaceae</taxon>
        <taxon>Virgibacillus</taxon>
    </lineage>
</organism>
<feature type="transmembrane region" description="Helical" evidence="1">
    <location>
        <begin position="33"/>
        <end position="52"/>
    </location>
</feature>
<keyword evidence="1" id="KW-0812">Transmembrane</keyword>
<evidence type="ECO:0000313" key="3">
    <source>
        <dbReference type="Proteomes" id="UP000184079"/>
    </source>
</evidence>
<sequence length="85" mass="9590">MKQPYEKFMIVELLALGAASLFTFIALIKGYTIMIILGLLLVVGSLIADSLVQWHLYRSIPSHAIKQAVRALLVFIFTLLFLLRL</sequence>
<reference evidence="3" key="1">
    <citation type="submission" date="2016-11" db="EMBL/GenBank/DDBJ databases">
        <authorList>
            <person name="Varghese N."/>
            <person name="Submissions S."/>
        </authorList>
    </citation>
    <scope>NUCLEOTIDE SEQUENCE [LARGE SCALE GENOMIC DNA]</scope>
    <source>
        <strain evidence="3">CGMCC 1.6496</strain>
    </source>
</reference>
<feature type="transmembrane region" description="Helical" evidence="1">
    <location>
        <begin position="7"/>
        <end position="27"/>
    </location>
</feature>
<proteinExistence type="predicted"/>
<evidence type="ECO:0000313" key="2">
    <source>
        <dbReference type="EMBL" id="SHH58178.1"/>
    </source>
</evidence>
<gene>
    <name evidence="2" type="ORF">SAMN05421807_10934</name>
</gene>
<dbReference type="OrthoDB" id="2973734at2"/>
<evidence type="ECO:0000256" key="1">
    <source>
        <dbReference type="SAM" id="Phobius"/>
    </source>
</evidence>
<dbReference type="EMBL" id="FQXD01000009">
    <property type="protein sequence ID" value="SHH58178.1"/>
    <property type="molecule type" value="Genomic_DNA"/>
</dbReference>
<keyword evidence="1" id="KW-0472">Membrane</keyword>
<keyword evidence="1" id="KW-1133">Transmembrane helix</keyword>
<dbReference type="AlphaFoldDB" id="A0A1M5U5G2"/>
<accession>A0A1M5U5G2</accession>
<protein>
    <submittedName>
        <fullName evidence="2">Uncharacterized protein</fullName>
    </submittedName>
</protein>
<feature type="transmembrane region" description="Helical" evidence="1">
    <location>
        <begin position="64"/>
        <end position="83"/>
    </location>
</feature>
<dbReference type="Proteomes" id="UP000184079">
    <property type="component" value="Unassembled WGS sequence"/>
</dbReference>
<dbReference type="RefSeq" id="WP_073009106.1">
    <property type="nucleotide sequence ID" value="NZ_FQXD01000009.1"/>
</dbReference>
<keyword evidence="3" id="KW-1185">Reference proteome</keyword>
<name>A0A1M5U5G2_9BACI</name>